<dbReference type="AlphaFoldDB" id="A0A1E7F112"/>
<dbReference type="KEGG" id="fcy:FRACYDRAFT_219725"/>
<feature type="non-terminal residue" evidence="1">
    <location>
        <position position="1"/>
    </location>
</feature>
<dbReference type="EMBL" id="KV784366">
    <property type="protein sequence ID" value="OEU11827.1"/>
    <property type="molecule type" value="Genomic_DNA"/>
</dbReference>
<dbReference type="Proteomes" id="UP000095751">
    <property type="component" value="Unassembled WGS sequence"/>
</dbReference>
<evidence type="ECO:0000313" key="1">
    <source>
        <dbReference type="EMBL" id="OEU11827.1"/>
    </source>
</evidence>
<gene>
    <name evidence="1" type="ORF">FRACYDRAFT_219725</name>
</gene>
<organism evidence="1 2">
    <name type="scientific">Fragilariopsis cylindrus CCMP1102</name>
    <dbReference type="NCBI Taxonomy" id="635003"/>
    <lineage>
        <taxon>Eukaryota</taxon>
        <taxon>Sar</taxon>
        <taxon>Stramenopiles</taxon>
        <taxon>Ochrophyta</taxon>
        <taxon>Bacillariophyta</taxon>
        <taxon>Bacillariophyceae</taxon>
        <taxon>Bacillariophycidae</taxon>
        <taxon>Bacillariales</taxon>
        <taxon>Bacillariaceae</taxon>
        <taxon>Fragilariopsis</taxon>
    </lineage>
</organism>
<name>A0A1E7F112_9STRA</name>
<sequence>GASAVVGGKIPFGGDPICIAVMDWSPGCGCSLRLLNTVRGFHHRACCSEKSQL</sequence>
<accession>A0A1E7F112</accession>
<dbReference type="OrthoDB" id="410404at2759"/>
<reference evidence="1 2" key="1">
    <citation type="submission" date="2016-09" db="EMBL/GenBank/DDBJ databases">
        <title>Extensive genetic diversity and differential bi-allelic expression allows diatom success in the polar Southern Ocean.</title>
        <authorList>
            <consortium name="DOE Joint Genome Institute"/>
            <person name="Mock T."/>
            <person name="Otillar R.P."/>
            <person name="Strauss J."/>
            <person name="Dupont C."/>
            <person name="Frickenhaus S."/>
            <person name="Maumus F."/>
            <person name="Mcmullan M."/>
            <person name="Sanges R."/>
            <person name="Schmutz J."/>
            <person name="Toseland A."/>
            <person name="Valas R."/>
            <person name="Veluchamy A."/>
            <person name="Ward B.J."/>
            <person name="Allen A."/>
            <person name="Barry K."/>
            <person name="Falciatore A."/>
            <person name="Ferrante M."/>
            <person name="Fortunato A.E."/>
            <person name="Gloeckner G."/>
            <person name="Gruber A."/>
            <person name="Hipkin R."/>
            <person name="Janech M."/>
            <person name="Kroth P."/>
            <person name="Leese F."/>
            <person name="Lindquist E."/>
            <person name="Lyon B.R."/>
            <person name="Martin J."/>
            <person name="Mayer C."/>
            <person name="Parker M."/>
            <person name="Quesneville H."/>
            <person name="Raymond J."/>
            <person name="Uhlig C."/>
            <person name="Valentin K.U."/>
            <person name="Worden A.Z."/>
            <person name="Armbrust E.V."/>
            <person name="Bowler C."/>
            <person name="Green B."/>
            <person name="Moulton V."/>
            <person name="Van Oosterhout C."/>
            <person name="Grigoriev I."/>
        </authorList>
    </citation>
    <scope>NUCLEOTIDE SEQUENCE [LARGE SCALE GENOMIC DNA]</scope>
    <source>
        <strain evidence="1 2">CCMP1102</strain>
    </source>
</reference>
<protein>
    <submittedName>
        <fullName evidence="1">Uncharacterized protein</fullName>
    </submittedName>
</protein>
<evidence type="ECO:0000313" key="2">
    <source>
        <dbReference type="Proteomes" id="UP000095751"/>
    </source>
</evidence>
<proteinExistence type="predicted"/>
<dbReference type="InParanoid" id="A0A1E7F112"/>
<keyword evidence="2" id="KW-1185">Reference proteome</keyword>